<dbReference type="Pfam" id="PF00006">
    <property type="entry name" value="ATP-synt_ab"/>
    <property type="match status" value="1"/>
</dbReference>
<keyword evidence="4" id="KW-0547">Nucleotide-binding</keyword>
<evidence type="ECO:0000256" key="2">
    <source>
        <dbReference type="ARBA" id="ARBA00022448"/>
    </source>
</evidence>
<comment type="caution">
    <text evidence="14">The sequence shown here is derived from an EMBL/GenBank/DDBJ whole genome shotgun (WGS) entry which is preliminary data.</text>
</comment>
<dbReference type="Pfam" id="PF18269">
    <property type="entry name" value="T3SS_ATPase_C"/>
    <property type="match status" value="1"/>
</dbReference>
<name>A0ABS3ARL4_9BACT</name>
<dbReference type="Gene3D" id="3.40.50.12240">
    <property type="match status" value="1"/>
</dbReference>
<keyword evidence="5" id="KW-0067">ATP-binding</keyword>
<dbReference type="PANTHER" id="PTHR15184">
    <property type="entry name" value="ATP SYNTHASE"/>
    <property type="match status" value="1"/>
</dbReference>
<comment type="catalytic activity">
    <reaction evidence="12">
        <text>ATP + H2O + cellular proteinSide 1 = ADP + phosphate + cellular proteinSide 2.</text>
        <dbReference type="EC" id="7.4.2.8"/>
    </reaction>
</comment>
<dbReference type="CDD" id="cd01136">
    <property type="entry name" value="ATPase_flagellum-secretory_path_III"/>
    <property type="match status" value="1"/>
</dbReference>
<keyword evidence="15" id="KW-1185">Reference proteome</keyword>
<dbReference type="InterPro" id="IPR022425">
    <property type="entry name" value="FliI_clade2"/>
</dbReference>
<dbReference type="InterPro" id="IPR005714">
    <property type="entry name" value="ATPase_T3SS_FliI/YscN"/>
</dbReference>
<evidence type="ECO:0000256" key="3">
    <source>
        <dbReference type="ARBA" id="ARBA00022490"/>
    </source>
</evidence>
<dbReference type="EMBL" id="JAFITR010000050">
    <property type="protein sequence ID" value="MBN4067005.1"/>
    <property type="molecule type" value="Genomic_DNA"/>
</dbReference>
<evidence type="ECO:0000256" key="9">
    <source>
        <dbReference type="ARBA" id="ARBA00024342"/>
    </source>
</evidence>
<sequence>MDFGDRFGKLLEGLEEAQLTEVQGRITEVVGMLIKAVVPQVKMGEVCLVKREGLEPLRTEVVGFTKDEVFLSPLGEMSGVGPSSVVIPTRSFLHIHVGDALLGRVLDGLGNPLDVDTKGPLELTETYPVIQAPPDPLTRQMIKEPLSVGVRCLDGPLTCGRGQRVGIFAAAGGGKSTLMGMIARNAIADVNVIALIGERGRELREFLEESLGEEGMARSVVIVSTSDQPSQVRLNAAYVGTAIAEYFRDKGKSVIFMMDSVTRFARALREVGLAAGEPPSRGGYTPSVFSTLPKLLERSGNSDKGSITGFYTVLVAGDDMNEPVADEVRSILDGHVILSAELARQYHYPAVDVLSSVSRVLPNIVDKEHLELVGKLKEVLANYKKNEMLIRIGEYKRGSDKAADFAIDHIDKVNRFLRQGTNEPSSYEETLQQLRALFR</sequence>
<evidence type="ECO:0000256" key="5">
    <source>
        <dbReference type="ARBA" id="ARBA00022840"/>
    </source>
</evidence>
<dbReference type="NCBIfam" id="TIGR02546">
    <property type="entry name" value="III_secr_ATP"/>
    <property type="match status" value="1"/>
</dbReference>
<dbReference type="CDD" id="cd18117">
    <property type="entry name" value="ATP-synt_flagellum-secretory_path_III_N"/>
    <property type="match status" value="1"/>
</dbReference>
<dbReference type="SMART" id="SM00382">
    <property type="entry name" value="AAA"/>
    <property type="match status" value="1"/>
</dbReference>
<evidence type="ECO:0000256" key="10">
    <source>
        <dbReference type="ARBA" id="ARBA00024382"/>
    </source>
</evidence>
<comment type="similarity">
    <text evidence="9">Belongs to the ATPase alpha/beta chains family. T3SS ATPase subfamily.</text>
</comment>
<dbReference type="InterPro" id="IPR004100">
    <property type="entry name" value="ATPase_F1/V1/A1_a/bsu_N"/>
</dbReference>
<evidence type="ECO:0000313" key="15">
    <source>
        <dbReference type="Proteomes" id="UP000722121"/>
    </source>
</evidence>
<evidence type="ECO:0000256" key="7">
    <source>
        <dbReference type="ARBA" id="ARBA00022967"/>
    </source>
</evidence>
<proteinExistence type="inferred from homology"/>
<dbReference type="PANTHER" id="PTHR15184:SF9">
    <property type="entry name" value="SPI-1 TYPE 3 SECRETION SYSTEM ATPASE"/>
    <property type="match status" value="1"/>
</dbReference>
<dbReference type="NCBIfam" id="TIGR01026">
    <property type="entry name" value="fliI_yscN"/>
    <property type="match status" value="1"/>
</dbReference>
<accession>A0ABS3ARL4</accession>
<dbReference type="Proteomes" id="UP000722121">
    <property type="component" value="Unassembled WGS sequence"/>
</dbReference>
<keyword evidence="7" id="KW-1278">Translocase</keyword>
<evidence type="ECO:0000259" key="13">
    <source>
        <dbReference type="SMART" id="SM00382"/>
    </source>
</evidence>
<keyword evidence="3" id="KW-0963">Cytoplasm</keyword>
<dbReference type="CDD" id="cd18114">
    <property type="entry name" value="ATP-synt_flagellum-secretory_path_III_C"/>
    <property type="match status" value="1"/>
</dbReference>
<organism evidence="14 15">
    <name type="scientific">Simkania negevensis</name>
    <dbReference type="NCBI Taxonomy" id="83561"/>
    <lineage>
        <taxon>Bacteria</taxon>
        <taxon>Pseudomonadati</taxon>
        <taxon>Chlamydiota</taxon>
        <taxon>Chlamydiia</taxon>
        <taxon>Parachlamydiales</taxon>
        <taxon>Simkaniaceae</taxon>
        <taxon>Simkania</taxon>
    </lineage>
</organism>
<keyword evidence="6" id="KW-0653">Protein transport</keyword>
<evidence type="ECO:0000256" key="12">
    <source>
        <dbReference type="ARBA" id="ARBA00034006"/>
    </source>
</evidence>
<evidence type="ECO:0000256" key="8">
    <source>
        <dbReference type="ARBA" id="ARBA00023026"/>
    </source>
</evidence>
<dbReference type="InterPro" id="IPR050053">
    <property type="entry name" value="ATPase_alpha/beta_chains"/>
</dbReference>
<dbReference type="EC" id="7.4.2.8" evidence="10"/>
<reference evidence="14 15" key="1">
    <citation type="submission" date="2021-02" db="EMBL/GenBank/DDBJ databases">
        <title>Activity-based single-cell genomes from oceanic crustal fluid captures similar information to metagenomic and metatranscriptomic surveys with orders of magnitude less sampling.</title>
        <authorList>
            <person name="D'Angelo T.S."/>
            <person name="Orcutt B.N."/>
        </authorList>
    </citation>
    <scope>NUCLEOTIDE SEQUENCE [LARGE SCALE GENOMIC DNA]</scope>
    <source>
        <strain evidence="14">AH-315-G07</strain>
    </source>
</reference>
<evidence type="ECO:0000256" key="4">
    <source>
        <dbReference type="ARBA" id="ARBA00022741"/>
    </source>
</evidence>
<dbReference type="SUPFAM" id="SSF52540">
    <property type="entry name" value="P-loop containing nucleoside triphosphate hydrolases"/>
    <property type="match status" value="1"/>
</dbReference>
<evidence type="ECO:0000256" key="1">
    <source>
        <dbReference type="ARBA" id="ARBA00004496"/>
    </source>
</evidence>
<dbReference type="InterPro" id="IPR003593">
    <property type="entry name" value="AAA+_ATPase"/>
</dbReference>
<protein>
    <recommendedName>
        <fullName evidence="11">Type 3 secretion system ATPase</fullName>
        <ecNumber evidence="10">7.4.2.8</ecNumber>
    </recommendedName>
</protein>
<dbReference type="NCBIfam" id="TIGR03497">
    <property type="entry name" value="FliI_clade2"/>
    <property type="match status" value="1"/>
</dbReference>
<evidence type="ECO:0000313" key="14">
    <source>
        <dbReference type="EMBL" id="MBN4067005.1"/>
    </source>
</evidence>
<gene>
    <name evidence="14" type="primary">sctN</name>
    <name evidence="14" type="ORF">JYU14_02870</name>
</gene>
<comment type="subcellular location">
    <subcellularLocation>
        <location evidence="1">Cytoplasm</location>
    </subcellularLocation>
</comment>
<feature type="domain" description="AAA+ ATPase" evidence="13">
    <location>
        <begin position="161"/>
        <end position="342"/>
    </location>
</feature>
<keyword evidence="2" id="KW-0813">Transport</keyword>
<evidence type="ECO:0000256" key="6">
    <source>
        <dbReference type="ARBA" id="ARBA00022927"/>
    </source>
</evidence>
<keyword evidence="8" id="KW-0843">Virulence</keyword>
<dbReference type="InterPro" id="IPR027417">
    <property type="entry name" value="P-loop_NTPase"/>
</dbReference>
<evidence type="ECO:0000256" key="11">
    <source>
        <dbReference type="ARBA" id="ARBA00024442"/>
    </source>
</evidence>
<dbReference type="InterPro" id="IPR040627">
    <property type="entry name" value="T3SS_ATPase_C"/>
</dbReference>
<dbReference type="InterPro" id="IPR013380">
    <property type="entry name" value="ATPase_T3SS_SctN"/>
</dbReference>
<dbReference type="InterPro" id="IPR000194">
    <property type="entry name" value="ATPase_F1/V1/A1_a/bsu_nucl-bd"/>
</dbReference>
<dbReference type="Pfam" id="PF02874">
    <property type="entry name" value="ATP-synt_ab_N"/>
    <property type="match status" value="1"/>
</dbReference>